<keyword evidence="11" id="KW-1185">Reference proteome</keyword>
<evidence type="ECO:0000256" key="7">
    <source>
        <dbReference type="ARBA" id="ARBA00038093"/>
    </source>
</evidence>
<dbReference type="GO" id="GO:0016787">
    <property type="term" value="F:hydrolase activity"/>
    <property type="evidence" value="ECO:0007669"/>
    <property type="project" value="UniProtKB-KW"/>
</dbReference>
<dbReference type="Pfam" id="PF01850">
    <property type="entry name" value="PIN"/>
    <property type="match status" value="1"/>
</dbReference>
<dbReference type="SUPFAM" id="SSF88723">
    <property type="entry name" value="PIN domain-like"/>
    <property type="match status" value="1"/>
</dbReference>
<dbReference type="SMART" id="SM00670">
    <property type="entry name" value="PINc"/>
    <property type="match status" value="1"/>
</dbReference>
<dbReference type="Gene3D" id="3.40.50.1010">
    <property type="entry name" value="5'-nuclease"/>
    <property type="match status" value="1"/>
</dbReference>
<evidence type="ECO:0000256" key="6">
    <source>
        <dbReference type="ARBA" id="ARBA00022842"/>
    </source>
</evidence>
<dbReference type="Proteomes" id="UP000199337">
    <property type="component" value="Unassembled WGS sequence"/>
</dbReference>
<dbReference type="InterPro" id="IPR050556">
    <property type="entry name" value="Type_II_TA_system_RNase"/>
</dbReference>
<evidence type="ECO:0000256" key="2">
    <source>
        <dbReference type="ARBA" id="ARBA00022649"/>
    </source>
</evidence>
<dbReference type="OrthoDB" id="9796690at2"/>
<keyword evidence="3 8" id="KW-0540">Nuclease</keyword>
<dbReference type="GO" id="GO:0004540">
    <property type="term" value="F:RNA nuclease activity"/>
    <property type="evidence" value="ECO:0007669"/>
    <property type="project" value="InterPro"/>
</dbReference>
<protein>
    <recommendedName>
        <fullName evidence="8">Ribonuclease VapC</fullName>
        <shortName evidence="8">RNase VapC</shortName>
        <ecNumber evidence="8">3.1.-.-</ecNumber>
    </recommendedName>
    <alternativeName>
        <fullName evidence="8">Toxin VapC</fullName>
    </alternativeName>
</protein>
<name>A0A1I2R3D9_9FIRM</name>
<evidence type="ECO:0000313" key="11">
    <source>
        <dbReference type="Proteomes" id="UP000199337"/>
    </source>
</evidence>
<dbReference type="CDD" id="cd09881">
    <property type="entry name" value="PIN_VapC4-5_FitB-like"/>
    <property type="match status" value="1"/>
</dbReference>
<dbReference type="EC" id="3.1.-.-" evidence="8"/>
<comment type="similarity">
    <text evidence="7 8">Belongs to the PINc/VapC protein family.</text>
</comment>
<accession>A0A1I2R3D9</accession>
<keyword evidence="6 8" id="KW-0460">Magnesium</keyword>
<dbReference type="InterPro" id="IPR022907">
    <property type="entry name" value="VapC_family"/>
</dbReference>
<keyword evidence="4 8" id="KW-0479">Metal-binding</keyword>
<comment type="function">
    <text evidence="8">Toxic component of a toxin-antitoxin (TA) system. An RNase.</text>
</comment>
<evidence type="ECO:0000259" key="9">
    <source>
        <dbReference type="SMART" id="SM00670"/>
    </source>
</evidence>
<keyword evidence="2 8" id="KW-1277">Toxin-antitoxin system</keyword>
<dbReference type="EMBL" id="FOOX01000004">
    <property type="protein sequence ID" value="SFG34910.1"/>
    <property type="molecule type" value="Genomic_DNA"/>
</dbReference>
<dbReference type="InterPro" id="IPR002716">
    <property type="entry name" value="PIN_dom"/>
</dbReference>
<evidence type="ECO:0000313" key="10">
    <source>
        <dbReference type="EMBL" id="SFG34910.1"/>
    </source>
</evidence>
<dbReference type="HAMAP" id="MF_00265">
    <property type="entry name" value="VapC_Nob1"/>
    <property type="match status" value="1"/>
</dbReference>
<evidence type="ECO:0000256" key="8">
    <source>
        <dbReference type="HAMAP-Rule" id="MF_00265"/>
    </source>
</evidence>
<feature type="domain" description="PIN" evidence="9">
    <location>
        <begin position="1"/>
        <end position="121"/>
    </location>
</feature>
<dbReference type="GO" id="GO:0004519">
    <property type="term" value="F:endonuclease activity"/>
    <property type="evidence" value="ECO:0007669"/>
    <property type="project" value="UniProtKB-KW"/>
</dbReference>
<organism evidence="10 11">
    <name type="scientific">Desulfotruncus arcticus DSM 17038</name>
    <dbReference type="NCBI Taxonomy" id="1121424"/>
    <lineage>
        <taxon>Bacteria</taxon>
        <taxon>Bacillati</taxon>
        <taxon>Bacillota</taxon>
        <taxon>Clostridia</taxon>
        <taxon>Eubacteriales</taxon>
        <taxon>Desulfallaceae</taxon>
        <taxon>Desulfotruncus</taxon>
    </lineage>
</organism>
<proteinExistence type="inferred from homology"/>
<feature type="binding site" evidence="8">
    <location>
        <position position="98"/>
    </location>
    <ligand>
        <name>Mg(2+)</name>
        <dbReference type="ChEBI" id="CHEBI:18420"/>
    </ligand>
</feature>
<keyword evidence="10" id="KW-0255">Endonuclease</keyword>
<feature type="binding site" evidence="8">
    <location>
        <position position="6"/>
    </location>
    <ligand>
        <name>Mg(2+)</name>
        <dbReference type="ChEBI" id="CHEBI:18420"/>
    </ligand>
</feature>
<dbReference type="RefSeq" id="WP_092470008.1">
    <property type="nucleotide sequence ID" value="NZ_FOOX01000004.1"/>
</dbReference>
<comment type="cofactor">
    <cofactor evidence="1 8">
        <name>Mg(2+)</name>
        <dbReference type="ChEBI" id="CHEBI:18420"/>
    </cofactor>
</comment>
<sequence length="133" mass="14965">MQFMLDTNICIYIIKKKPRKVFDTLKKLKIGVVCISAITLAELEYGAEKSQHRERNKIALAGFLTPLEILPFSDKSAVKFGEIRATLEKKGQVIGAYDLLIGAHALSENLTLVTNNTKEFSRIPNISLENWVE</sequence>
<evidence type="ECO:0000256" key="4">
    <source>
        <dbReference type="ARBA" id="ARBA00022723"/>
    </source>
</evidence>
<evidence type="ECO:0000256" key="5">
    <source>
        <dbReference type="ARBA" id="ARBA00022801"/>
    </source>
</evidence>
<reference evidence="11" key="1">
    <citation type="submission" date="2016-10" db="EMBL/GenBank/DDBJ databases">
        <authorList>
            <person name="Varghese N."/>
            <person name="Submissions S."/>
        </authorList>
    </citation>
    <scope>NUCLEOTIDE SEQUENCE [LARGE SCALE GENOMIC DNA]</scope>
    <source>
        <strain evidence="11">DSM 17038</strain>
    </source>
</reference>
<keyword evidence="5 8" id="KW-0378">Hydrolase</keyword>
<dbReference type="InterPro" id="IPR029060">
    <property type="entry name" value="PIN-like_dom_sf"/>
</dbReference>
<dbReference type="PANTHER" id="PTHR33653:SF1">
    <property type="entry name" value="RIBONUCLEASE VAPC2"/>
    <property type="match status" value="1"/>
</dbReference>
<dbReference type="GO" id="GO:0000287">
    <property type="term" value="F:magnesium ion binding"/>
    <property type="evidence" value="ECO:0007669"/>
    <property type="project" value="UniProtKB-UniRule"/>
</dbReference>
<evidence type="ECO:0000256" key="3">
    <source>
        <dbReference type="ARBA" id="ARBA00022722"/>
    </source>
</evidence>
<dbReference type="STRING" id="341036.SAMN05660649_01370"/>
<dbReference type="PANTHER" id="PTHR33653">
    <property type="entry name" value="RIBONUCLEASE VAPC2"/>
    <property type="match status" value="1"/>
</dbReference>
<gene>
    <name evidence="8" type="primary">vapC</name>
    <name evidence="10" type="ORF">SAMN05660649_01370</name>
</gene>
<evidence type="ECO:0000256" key="1">
    <source>
        <dbReference type="ARBA" id="ARBA00001946"/>
    </source>
</evidence>
<dbReference type="AlphaFoldDB" id="A0A1I2R3D9"/>
<keyword evidence="8" id="KW-0800">Toxin</keyword>
<dbReference type="GO" id="GO:0090729">
    <property type="term" value="F:toxin activity"/>
    <property type="evidence" value="ECO:0007669"/>
    <property type="project" value="UniProtKB-KW"/>
</dbReference>